<dbReference type="Gene3D" id="3.30.200.20">
    <property type="entry name" value="Phosphorylase Kinase, domain 1"/>
    <property type="match status" value="1"/>
</dbReference>
<comment type="caution">
    <text evidence="9">The sequence shown here is derived from an EMBL/GenBank/DDBJ whole genome shotgun (WGS) entry which is preliminary data.</text>
</comment>
<dbReference type="InterPro" id="IPR000719">
    <property type="entry name" value="Prot_kinase_dom"/>
</dbReference>
<dbReference type="GO" id="GO:0004672">
    <property type="term" value="F:protein kinase activity"/>
    <property type="evidence" value="ECO:0007669"/>
    <property type="project" value="InterPro"/>
</dbReference>
<name>A0A1C7NG25_9FUNG</name>
<keyword evidence="6" id="KW-0067">ATP-binding</keyword>
<dbReference type="PROSITE" id="PS00108">
    <property type="entry name" value="PROTEIN_KINASE_ST"/>
    <property type="match status" value="1"/>
</dbReference>
<comment type="cofactor">
    <cofactor evidence="1">
        <name>Mg(2+)</name>
        <dbReference type="ChEBI" id="CHEBI:18420"/>
    </cofactor>
</comment>
<reference evidence="9 10" key="1">
    <citation type="submission" date="2016-03" db="EMBL/GenBank/DDBJ databases">
        <title>Choanephora cucurbitarum.</title>
        <authorList>
            <person name="Min B."/>
            <person name="Park H."/>
            <person name="Park J.-H."/>
            <person name="Shin H.-D."/>
            <person name="Choi I.-G."/>
        </authorList>
    </citation>
    <scope>NUCLEOTIDE SEQUENCE [LARGE SCALE GENOMIC DNA]</scope>
    <source>
        <strain evidence="9 10">KUS-F28377</strain>
    </source>
</reference>
<keyword evidence="7" id="KW-0460">Magnesium</keyword>
<protein>
    <submittedName>
        <fullName evidence="9">Serine/threonine-protein kinase PAK 3</fullName>
    </submittedName>
</protein>
<accession>A0A1C7NG25</accession>
<keyword evidence="3" id="KW-0808">Transferase</keyword>
<dbReference type="FunFam" id="1.10.510.10:FF:000768">
    <property type="entry name" value="Non-specific serine/threonine protein kinase"/>
    <property type="match status" value="1"/>
</dbReference>
<dbReference type="InterPro" id="IPR011009">
    <property type="entry name" value="Kinase-like_dom_sf"/>
</dbReference>
<dbReference type="Pfam" id="PF00069">
    <property type="entry name" value="Pkinase"/>
    <property type="match status" value="1"/>
</dbReference>
<dbReference type="GO" id="GO:0046872">
    <property type="term" value="F:metal ion binding"/>
    <property type="evidence" value="ECO:0007669"/>
    <property type="project" value="UniProtKB-KW"/>
</dbReference>
<sequence>MSARHLSVFSLSIREIDLEDEPIAHYLEDLEQTMRESTINDIHHFDRSSEKTKNIKVKNSILGRLFKTTHVEPNQVPTTISWPFNAVHKTHVHIDIHTGKLTLDKASNLETAGAGCWKQDKLLSTFIKHIYVEMEKKELENHAIQTPKPEDNLAVLLSSKAKKRPVKPMSTLEAIEALKELCIEADPHLYYTDMTKIGEGLMREGNIRASGSVFKAERSDSHDLAIPETVAIKQIHLRRQARKDLIVDEVRMGKEETAHANMVRQIECYIWNNDVWIVMEYMAGGSLTDVVTQNYMTEPEIATICLQILQGLHHLHSKGIIHRDIKSDNILIGMKGHIKLSDFGYCAQINKTQRKRTTLAGTPCWMAPEIVQRKEYGPSVDIWSLGITAIEMVEGTPPNLENPEKAIRLLATYKVVPTLKNPEQLSTSFRDFLGKCLQFNADNRPSAAELLKHPFLKKALPSSCLIPLIESVKKNDALDNLTVS</sequence>
<evidence type="ECO:0000256" key="6">
    <source>
        <dbReference type="ARBA" id="ARBA00022840"/>
    </source>
</evidence>
<keyword evidence="5" id="KW-0547">Nucleotide-binding</keyword>
<evidence type="ECO:0000313" key="9">
    <source>
        <dbReference type="EMBL" id="OBZ88101.1"/>
    </source>
</evidence>
<dbReference type="Proteomes" id="UP000093000">
    <property type="component" value="Unassembled WGS sequence"/>
</dbReference>
<dbReference type="PANTHER" id="PTHR45832:SF22">
    <property type="entry name" value="SERINE_THREONINE-PROTEIN KINASE SAMKA-RELATED"/>
    <property type="match status" value="1"/>
</dbReference>
<dbReference type="SMART" id="SM00220">
    <property type="entry name" value="S_TKc"/>
    <property type="match status" value="1"/>
</dbReference>
<evidence type="ECO:0000256" key="7">
    <source>
        <dbReference type="ARBA" id="ARBA00022842"/>
    </source>
</evidence>
<evidence type="ECO:0000256" key="2">
    <source>
        <dbReference type="ARBA" id="ARBA00008874"/>
    </source>
</evidence>
<gene>
    <name evidence="9" type="primary">PAK3</name>
    <name evidence="9" type="ORF">A0J61_03848</name>
</gene>
<dbReference type="InParanoid" id="A0A1C7NG25"/>
<evidence type="ECO:0000256" key="1">
    <source>
        <dbReference type="ARBA" id="ARBA00001946"/>
    </source>
</evidence>
<keyword evidence="4" id="KW-0479">Metal-binding</keyword>
<dbReference type="Gene3D" id="1.10.510.10">
    <property type="entry name" value="Transferase(Phosphotransferase) domain 1"/>
    <property type="match status" value="1"/>
</dbReference>
<keyword evidence="10" id="KW-1185">Reference proteome</keyword>
<evidence type="ECO:0000256" key="3">
    <source>
        <dbReference type="ARBA" id="ARBA00022679"/>
    </source>
</evidence>
<evidence type="ECO:0000256" key="5">
    <source>
        <dbReference type="ARBA" id="ARBA00022741"/>
    </source>
</evidence>
<evidence type="ECO:0000313" key="10">
    <source>
        <dbReference type="Proteomes" id="UP000093000"/>
    </source>
</evidence>
<feature type="domain" description="Protein kinase" evidence="8">
    <location>
        <begin position="199"/>
        <end position="456"/>
    </location>
</feature>
<organism evidence="9 10">
    <name type="scientific">Choanephora cucurbitarum</name>
    <dbReference type="NCBI Taxonomy" id="101091"/>
    <lineage>
        <taxon>Eukaryota</taxon>
        <taxon>Fungi</taxon>
        <taxon>Fungi incertae sedis</taxon>
        <taxon>Mucoromycota</taxon>
        <taxon>Mucoromycotina</taxon>
        <taxon>Mucoromycetes</taxon>
        <taxon>Mucorales</taxon>
        <taxon>Mucorineae</taxon>
        <taxon>Choanephoraceae</taxon>
        <taxon>Choanephoroideae</taxon>
        <taxon>Choanephora</taxon>
    </lineage>
</organism>
<evidence type="ECO:0000259" key="8">
    <source>
        <dbReference type="PROSITE" id="PS50011"/>
    </source>
</evidence>
<dbReference type="InterPro" id="IPR008271">
    <property type="entry name" value="Ser/Thr_kinase_AS"/>
</dbReference>
<dbReference type="PANTHER" id="PTHR45832">
    <property type="entry name" value="SERINE/THREONINE-PROTEIN KINASE SAMKA-RELATED-RELATED"/>
    <property type="match status" value="1"/>
</dbReference>
<dbReference type="PROSITE" id="PS50011">
    <property type="entry name" value="PROTEIN_KINASE_DOM"/>
    <property type="match status" value="1"/>
</dbReference>
<dbReference type="GO" id="GO:0005524">
    <property type="term" value="F:ATP binding"/>
    <property type="evidence" value="ECO:0007669"/>
    <property type="project" value="UniProtKB-KW"/>
</dbReference>
<keyword evidence="9" id="KW-0418">Kinase</keyword>
<evidence type="ECO:0000256" key="4">
    <source>
        <dbReference type="ARBA" id="ARBA00022723"/>
    </source>
</evidence>
<comment type="similarity">
    <text evidence="2">Belongs to the protein kinase superfamily. STE Ser/Thr protein kinase family. STE20 subfamily.</text>
</comment>
<dbReference type="SUPFAM" id="SSF56112">
    <property type="entry name" value="Protein kinase-like (PK-like)"/>
    <property type="match status" value="1"/>
</dbReference>
<dbReference type="InterPro" id="IPR051931">
    <property type="entry name" value="PAK3-like"/>
</dbReference>
<proteinExistence type="inferred from homology"/>
<dbReference type="EMBL" id="LUGH01000175">
    <property type="protein sequence ID" value="OBZ88101.1"/>
    <property type="molecule type" value="Genomic_DNA"/>
</dbReference>
<dbReference type="AlphaFoldDB" id="A0A1C7NG25"/>
<dbReference type="STRING" id="101091.A0A1C7NG25"/>
<dbReference type="OrthoDB" id="248923at2759"/>